<dbReference type="OrthoDB" id="439127at2759"/>
<protein>
    <recommendedName>
        <fullName evidence="3">Guanylate kinase-like domain-containing protein</fullName>
    </recommendedName>
</protein>
<sequence>EEDFHEMIKSAHVMESQYGHLFDKVIVNDDLATAYNELKTTFDSLRKKPLHVRQCEAERRGWPATARRKKLGHCWTLNTNKSPSLHKNEQPLGEKQHGKLVGATRYHSLPLHYKKEPSPLLGLSLTRV</sequence>
<proteinExistence type="predicted"/>
<dbReference type="InterPro" id="IPR027417">
    <property type="entry name" value="P-loop_NTPase"/>
</dbReference>
<name>A0A3L8SZG0_CHLGU</name>
<dbReference type="STRING" id="44316.ENSEGOP00005007318"/>
<reference evidence="1 2" key="1">
    <citation type="journal article" date="2018" name="Proc. R. Soc. B">
        <title>A non-coding region near Follistatin controls head colour polymorphism in the Gouldian finch.</title>
        <authorList>
            <person name="Toomey M.B."/>
            <person name="Marques C.I."/>
            <person name="Andrade P."/>
            <person name="Araujo P.M."/>
            <person name="Sabatino S."/>
            <person name="Gazda M.A."/>
            <person name="Afonso S."/>
            <person name="Lopes R.J."/>
            <person name="Corbo J.C."/>
            <person name="Carneiro M."/>
        </authorList>
    </citation>
    <scope>NUCLEOTIDE SEQUENCE [LARGE SCALE GENOMIC DNA]</scope>
    <source>
        <strain evidence="1">Red01</strain>
        <tissue evidence="1">Muscle</tissue>
    </source>
</reference>
<accession>A0A3L8SZG0</accession>
<dbReference type="Proteomes" id="UP000276834">
    <property type="component" value="Unassembled WGS sequence"/>
</dbReference>
<dbReference type="SUPFAM" id="SSF52540">
    <property type="entry name" value="P-loop containing nucleoside triphosphate hydrolases"/>
    <property type="match status" value="1"/>
</dbReference>
<gene>
    <name evidence="1" type="ORF">DV515_00001405</name>
</gene>
<evidence type="ECO:0000313" key="2">
    <source>
        <dbReference type="Proteomes" id="UP000276834"/>
    </source>
</evidence>
<dbReference type="AlphaFoldDB" id="A0A3L8SZG0"/>
<comment type="caution">
    <text evidence="1">The sequence shown here is derived from an EMBL/GenBank/DDBJ whole genome shotgun (WGS) entry which is preliminary data.</text>
</comment>
<organism evidence="1 2">
    <name type="scientific">Chloebia gouldiae</name>
    <name type="common">Gouldian finch</name>
    <name type="synonym">Erythrura gouldiae</name>
    <dbReference type="NCBI Taxonomy" id="44316"/>
    <lineage>
        <taxon>Eukaryota</taxon>
        <taxon>Metazoa</taxon>
        <taxon>Chordata</taxon>
        <taxon>Craniata</taxon>
        <taxon>Vertebrata</taxon>
        <taxon>Euteleostomi</taxon>
        <taxon>Archelosauria</taxon>
        <taxon>Archosauria</taxon>
        <taxon>Dinosauria</taxon>
        <taxon>Saurischia</taxon>
        <taxon>Theropoda</taxon>
        <taxon>Coelurosauria</taxon>
        <taxon>Aves</taxon>
        <taxon>Neognathae</taxon>
        <taxon>Neoaves</taxon>
        <taxon>Telluraves</taxon>
        <taxon>Australaves</taxon>
        <taxon>Passeriformes</taxon>
        <taxon>Passeroidea</taxon>
        <taxon>Passeridae</taxon>
        <taxon>Chloebia</taxon>
    </lineage>
</organism>
<evidence type="ECO:0000313" key="1">
    <source>
        <dbReference type="EMBL" id="RLW11437.1"/>
    </source>
</evidence>
<dbReference type="EMBL" id="QUSF01000003">
    <property type="protein sequence ID" value="RLW11437.1"/>
    <property type="molecule type" value="Genomic_DNA"/>
</dbReference>
<evidence type="ECO:0008006" key="3">
    <source>
        <dbReference type="Google" id="ProtNLM"/>
    </source>
</evidence>
<dbReference type="Gene3D" id="3.40.50.300">
    <property type="entry name" value="P-loop containing nucleotide triphosphate hydrolases"/>
    <property type="match status" value="1"/>
</dbReference>
<keyword evidence="2" id="KW-1185">Reference proteome</keyword>
<feature type="non-terminal residue" evidence="1">
    <location>
        <position position="1"/>
    </location>
</feature>